<sequence length="380" mass="43155">MPGPTGVGRVMTQLASEINQKNKTGGHSTRLLYRGQGRPVRKLFSQKQLVLALKTIMTAFWSEARFRTVTAKLPRKDTSLLIHPQTLGYEWSIEFIKNSKKPVWLYLMDSSFFCIRSYNYMAHMESACTKCIGGDLTHALNNRCSTDFGSTEGAMEFISSLKELSTRVKVRFIAQNKQQAELAKKHFGEKATVKIGGIWAADWCLEEAPAPAVTPHKYDIVFHAPPLDAKGFSWALELAEVLTERRFLFPFEKPEWVTNALPNCTFKDFRWESGLREAVTGCPLVLVPSLWSAPIEGALIKSIRLAQKTAVIRNETAYSREIPEDVLLQLTFDVKRAAEEIEVYFANRQKASPQAGKNFYDDFMQSNTRLLERLLRLTFD</sequence>
<evidence type="ECO:0000313" key="1">
    <source>
        <dbReference type="EMBL" id="VFQ47291.1"/>
    </source>
</evidence>
<protein>
    <recommendedName>
        <fullName evidence="3">Glycosyl transferases group 1</fullName>
    </recommendedName>
</protein>
<proteinExistence type="predicted"/>
<dbReference type="Proteomes" id="UP000507962">
    <property type="component" value="Unassembled WGS sequence"/>
</dbReference>
<evidence type="ECO:0008006" key="3">
    <source>
        <dbReference type="Google" id="ProtNLM"/>
    </source>
</evidence>
<name>A0A4U8YTK8_9BACT</name>
<accession>A0A4U8YTK8</accession>
<reference evidence="1 2" key="1">
    <citation type="submission" date="2019-03" db="EMBL/GenBank/DDBJ databases">
        <authorList>
            <person name="Nijsse B."/>
        </authorList>
    </citation>
    <scope>NUCLEOTIDE SEQUENCE [LARGE SCALE GENOMIC DNA]</scope>
    <source>
        <strain evidence="1">Desulfoluna butyratoxydans MSL71</strain>
    </source>
</reference>
<keyword evidence="2" id="KW-1185">Reference proteome</keyword>
<organism evidence="1 2">
    <name type="scientific">Desulfoluna butyratoxydans</name>
    <dbReference type="NCBI Taxonomy" id="231438"/>
    <lineage>
        <taxon>Bacteria</taxon>
        <taxon>Pseudomonadati</taxon>
        <taxon>Thermodesulfobacteriota</taxon>
        <taxon>Desulfobacteria</taxon>
        <taxon>Desulfobacterales</taxon>
        <taxon>Desulfolunaceae</taxon>
        <taxon>Desulfoluna</taxon>
    </lineage>
</organism>
<gene>
    <name evidence="1" type="ORF">MSL71_49860</name>
</gene>
<dbReference type="AlphaFoldDB" id="A0A4U8YTK8"/>
<dbReference type="EMBL" id="CAADHO010000015">
    <property type="protein sequence ID" value="VFQ47291.1"/>
    <property type="molecule type" value="Genomic_DNA"/>
</dbReference>
<evidence type="ECO:0000313" key="2">
    <source>
        <dbReference type="Proteomes" id="UP000507962"/>
    </source>
</evidence>